<accession>A0AA89THC3</accession>
<dbReference type="Pfam" id="PF13193">
    <property type="entry name" value="AMP-binding_C"/>
    <property type="match status" value="1"/>
</dbReference>
<dbReference type="PANTHER" id="PTHR43767:SF11">
    <property type="entry name" value="MEDIUM-CHAIN-FATTY-ACID--COA LIGASE"/>
    <property type="match status" value="1"/>
</dbReference>
<dbReference type="AlphaFoldDB" id="A0AA89THC3"/>
<name>A0AA89THC3_9GAMM</name>
<dbReference type="EC" id="6.2.1.-" evidence="3"/>
<evidence type="ECO:0000313" key="4">
    <source>
        <dbReference type="Proteomes" id="UP000563601"/>
    </source>
</evidence>
<evidence type="ECO:0000259" key="2">
    <source>
        <dbReference type="Pfam" id="PF13193"/>
    </source>
</evidence>
<dbReference type="Gene3D" id="3.40.50.12780">
    <property type="entry name" value="N-terminal domain of ligase-like"/>
    <property type="match status" value="1"/>
</dbReference>
<evidence type="ECO:0000313" key="3">
    <source>
        <dbReference type="EMBL" id="MBB5211988.1"/>
    </source>
</evidence>
<dbReference type="PANTHER" id="PTHR43767">
    <property type="entry name" value="LONG-CHAIN-FATTY-ACID--COA LIGASE"/>
    <property type="match status" value="1"/>
</dbReference>
<dbReference type="Pfam" id="PF00501">
    <property type="entry name" value="AMP-binding"/>
    <property type="match status" value="1"/>
</dbReference>
<dbReference type="InterPro" id="IPR025110">
    <property type="entry name" value="AMP-bd_C"/>
</dbReference>
<dbReference type="EMBL" id="JACHHR010000003">
    <property type="protein sequence ID" value="MBB5211988.1"/>
    <property type="molecule type" value="Genomic_DNA"/>
</dbReference>
<keyword evidence="3" id="KW-0436">Ligase</keyword>
<sequence length="551" mass="59005">MELECGGNRTAAAGRGEGLPMSNDGAMQAYALTLDKILLHAAKWHHEAAVITAAEQAGVKRIGYAQLLERAQSVSSVLADLGVHKGDRVATLAWNTQCHVEAWYGIMGMGAVCHTLNPRLTPGQLSEMLDHSAARILIVSADLMGLAQQVAERLPSIAHILVIDGNVGVETTKAAGLTIADLEPLLQQAETTVPWGEFEETAPCGLCFTSGTTGAPKGVSYTHRSSYLHTLRVLQMDVLGISSNDVVLPVVPMFHANAWGLPFSVPAVGANLVLPGRHLDGESLTRLINSQGVTLAVGVPTVWVGVADYLDATGGQLPSLKRVMVGGAAMPPALMARIEERLGVTVQTSWGMTELSPTGTCMPPGLPDRSPSISGRPTLGIDLLLTDRAGRALPQQRNVEGHLRVRGASVVERYFGHRESATDADGWFDTGDLARIDSQGYLTISGRSKDLIKSGGEWINPSEIEALVGALQQVSWAAVIGRPDAKWGERPILLVELREKQDVTDEELLEPLHGRVAPWWIPDAIVRLPKMPLASTGKIDKVRLRQDYGAI</sequence>
<organism evidence="3 4">
    <name type="scientific">Microbulbifer hydrolyticus</name>
    <dbReference type="NCBI Taxonomy" id="48074"/>
    <lineage>
        <taxon>Bacteria</taxon>
        <taxon>Pseudomonadati</taxon>
        <taxon>Pseudomonadota</taxon>
        <taxon>Gammaproteobacteria</taxon>
        <taxon>Cellvibrionales</taxon>
        <taxon>Microbulbiferaceae</taxon>
        <taxon>Microbulbifer</taxon>
    </lineage>
</organism>
<proteinExistence type="predicted"/>
<gene>
    <name evidence="3" type="ORF">HNQ53_002213</name>
</gene>
<dbReference type="InterPro" id="IPR045851">
    <property type="entry name" value="AMP-bd_C_sf"/>
</dbReference>
<dbReference type="InterPro" id="IPR050237">
    <property type="entry name" value="ATP-dep_AMP-bd_enzyme"/>
</dbReference>
<dbReference type="Proteomes" id="UP000563601">
    <property type="component" value="Unassembled WGS sequence"/>
</dbReference>
<dbReference type="GO" id="GO:0016877">
    <property type="term" value="F:ligase activity, forming carbon-sulfur bonds"/>
    <property type="evidence" value="ECO:0007669"/>
    <property type="project" value="UniProtKB-ARBA"/>
</dbReference>
<dbReference type="InterPro" id="IPR042099">
    <property type="entry name" value="ANL_N_sf"/>
</dbReference>
<dbReference type="PROSITE" id="PS00455">
    <property type="entry name" value="AMP_BINDING"/>
    <property type="match status" value="1"/>
</dbReference>
<dbReference type="Gene3D" id="3.30.300.30">
    <property type="match status" value="1"/>
</dbReference>
<protein>
    <submittedName>
        <fullName evidence="3">Fatty-acyl-CoA synthase</fullName>
        <ecNumber evidence="3">6.2.1.-</ecNumber>
    </submittedName>
</protein>
<dbReference type="SUPFAM" id="SSF56801">
    <property type="entry name" value="Acetyl-CoA synthetase-like"/>
    <property type="match status" value="1"/>
</dbReference>
<reference evidence="3 4" key="1">
    <citation type="submission" date="2020-08" db="EMBL/GenBank/DDBJ databases">
        <title>Genomic Encyclopedia of Type Strains, Phase IV (KMG-IV): sequencing the most valuable type-strain genomes for metagenomic binning, comparative biology and taxonomic classification.</title>
        <authorList>
            <person name="Goeker M."/>
        </authorList>
    </citation>
    <scope>NUCLEOTIDE SEQUENCE [LARGE SCALE GENOMIC DNA]</scope>
    <source>
        <strain evidence="3 4">DSM 11525</strain>
    </source>
</reference>
<feature type="domain" description="AMP-binding enzyme C-terminal" evidence="2">
    <location>
        <begin position="463"/>
        <end position="538"/>
    </location>
</feature>
<dbReference type="NCBIfam" id="NF004837">
    <property type="entry name" value="PRK06187.1"/>
    <property type="match status" value="1"/>
</dbReference>
<dbReference type="InterPro" id="IPR020845">
    <property type="entry name" value="AMP-binding_CS"/>
</dbReference>
<comment type="caution">
    <text evidence="3">The sequence shown here is derived from an EMBL/GenBank/DDBJ whole genome shotgun (WGS) entry which is preliminary data.</text>
</comment>
<evidence type="ECO:0000259" key="1">
    <source>
        <dbReference type="Pfam" id="PF00501"/>
    </source>
</evidence>
<feature type="domain" description="AMP-dependent synthetase/ligase" evidence="1">
    <location>
        <begin position="41"/>
        <end position="415"/>
    </location>
</feature>
<dbReference type="InterPro" id="IPR000873">
    <property type="entry name" value="AMP-dep_synth/lig_dom"/>
</dbReference>